<dbReference type="SMART" id="SM00849">
    <property type="entry name" value="Lactamase_B"/>
    <property type="match status" value="1"/>
</dbReference>
<sequence>MEIKNIKGNTFCIDTKMACIPFYKINYREIIMMDSGWPRGGEREGIAEVLKTNNLKVAAIICTHAHMDHIGNAEYLKEKYNCIIAMPECEAVTCSSIINLKFYHNNYNMAEIAKHFGQMVCKTDIMITPDQESIYVCGVKFKIIHTPGHSAAHICVITPDDVAYLGDALVGYELMEQAKMPYSYSLTDDLKSKEKLYDLNCSKYIVAHKDIYDDITKLIKDNIKFYKDTANSIYDVIDKNGSMTMEEIFRSVTKNFNISLDNRVKYGLTETILVSYVRYLNEKGMLDLSMENGLYKYLKKAPICTNVY</sequence>
<dbReference type="EMBL" id="LROR01000061">
    <property type="protein sequence ID" value="OBR92188.1"/>
    <property type="molecule type" value="Genomic_DNA"/>
</dbReference>
<dbReference type="GO" id="GO:0004416">
    <property type="term" value="F:hydroxyacylglutathione hydrolase activity"/>
    <property type="evidence" value="ECO:0007669"/>
    <property type="project" value="UniProtKB-EC"/>
</dbReference>
<dbReference type="PANTHER" id="PTHR23131:SF0">
    <property type="entry name" value="ENDORIBONUCLEASE LACTB2"/>
    <property type="match status" value="1"/>
</dbReference>
<reference evidence="2 4" key="1">
    <citation type="journal article" date="2015" name="Biotechnol. Bioeng.">
        <title>Genome sequence and phenotypic characterization of Caulobacter segnis.</title>
        <authorList>
            <person name="Patel S."/>
            <person name="Fletcher B."/>
            <person name="Scott D.C."/>
            <person name="Ely B."/>
        </authorList>
    </citation>
    <scope>NUCLEOTIDE SEQUENCE [LARGE SCALE GENOMIC DNA]</scope>
    <source>
        <strain evidence="2 4">PS02</strain>
    </source>
</reference>
<evidence type="ECO:0000313" key="5">
    <source>
        <dbReference type="Proteomes" id="UP000093694"/>
    </source>
</evidence>
<dbReference type="InterPro" id="IPR036866">
    <property type="entry name" value="RibonucZ/Hydroxyglut_hydro"/>
</dbReference>
<evidence type="ECO:0000313" key="4">
    <source>
        <dbReference type="Proteomes" id="UP000077384"/>
    </source>
</evidence>
<dbReference type="SUPFAM" id="SSF56281">
    <property type="entry name" value="Metallo-hydrolase/oxidoreductase"/>
    <property type="match status" value="1"/>
</dbReference>
<protein>
    <submittedName>
        <fullName evidence="2">Hydroxyacylglutathione hydrolase</fullName>
        <ecNumber evidence="2">3.1.2.6</ecNumber>
    </submittedName>
</protein>
<dbReference type="RefSeq" id="WP_023162769.1">
    <property type="nucleotide sequence ID" value="NZ_LITQ01000017.1"/>
</dbReference>
<accession>A0A166STW8</accession>
<reference evidence="3 5" key="2">
    <citation type="journal article" date="2016" name="Front. Microbiol.">
        <title>Industrial Acetogenic Biocatalysts: A Comparative Metabolic and Genomic Analysis.</title>
        <authorList>
            <person name="Bengelsdorf F."/>
            <person name="Poehlein A."/>
            <person name="Sonja S."/>
            <person name="Erz C."/>
            <person name="Hummel T."/>
            <person name="Hoffmeister S."/>
            <person name="Daniel R."/>
            <person name="Durre P."/>
        </authorList>
    </citation>
    <scope>NUCLEOTIDE SEQUENCE [LARGE SCALE GENOMIC DNA]</scope>
    <source>
        <strain evidence="3 5">PTA-10522</strain>
    </source>
</reference>
<dbReference type="EMBL" id="LITQ01000017">
    <property type="protein sequence ID" value="OAA92767.1"/>
    <property type="molecule type" value="Genomic_DNA"/>
</dbReference>
<feature type="domain" description="Metallo-beta-lactamase" evidence="1">
    <location>
        <begin position="18"/>
        <end position="208"/>
    </location>
</feature>
<dbReference type="EC" id="3.1.2.6" evidence="2"/>
<evidence type="ECO:0000313" key="2">
    <source>
        <dbReference type="EMBL" id="OAA92767.1"/>
    </source>
</evidence>
<dbReference type="PANTHER" id="PTHR23131">
    <property type="entry name" value="ENDORIBONUCLEASE LACTB2"/>
    <property type="match status" value="1"/>
</dbReference>
<gene>
    <name evidence="2" type="primary">gloB_1</name>
    <name evidence="3" type="synonym">gloB_4</name>
    <name evidence="3" type="ORF">CLCOS_31830</name>
    <name evidence="2" type="ORF">WX73_00651</name>
</gene>
<keyword evidence="2" id="KW-0378">Hydrolase</keyword>
<name>A0A166STW8_9CLOT</name>
<comment type="caution">
    <text evidence="2">The sequence shown here is derived from an EMBL/GenBank/DDBJ whole genome shotgun (WGS) entry which is preliminary data.</text>
</comment>
<dbReference type="InterPro" id="IPR001279">
    <property type="entry name" value="Metallo-B-lactamas"/>
</dbReference>
<dbReference type="PATRIC" id="fig|1705578.3.peg.1036"/>
<dbReference type="Pfam" id="PF00753">
    <property type="entry name" value="Lactamase_B"/>
    <property type="match status" value="1"/>
</dbReference>
<evidence type="ECO:0000259" key="1">
    <source>
        <dbReference type="SMART" id="SM00849"/>
    </source>
</evidence>
<dbReference type="Proteomes" id="UP000077384">
    <property type="component" value="Unassembled WGS sequence"/>
</dbReference>
<dbReference type="InterPro" id="IPR050662">
    <property type="entry name" value="Sec-metab_biosynth-thioest"/>
</dbReference>
<dbReference type="Proteomes" id="UP000093694">
    <property type="component" value="Unassembled WGS sequence"/>
</dbReference>
<dbReference type="Gene3D" id="3.60.15.10">
    <property type="entry name" value="Ribonuclease Z/Hydroxyacylglutathione hydrolase-like"/>
    <property type="match status" value="1"/>
</dbReference>
<dbReference type="AlphaFoldDB" id="A0A166STW8"/>
<proteinExistence type="predicted"/>
<keyword evidence="5" id="KW-1185">Reference proteome</keyword>
<evidence type="ECO:0000313" key="3">
    <source>
        <dbReference type="EMBL" id="OBR92188.1"/>
    </source>
</evidence>
<organism evidence="2 4">
    <name type="scientific">Clostridium coskatii</name>
    <dbReference type="NCBI Taxonomy" id="1705578"/>
    <lineage>
        <taxon>Bacteria</taxon>
        <taxon>Bacillati</taxon>
        <taxon>Bacillota</taxon>
        <taxon>Clostridia</taxon>
        <taxon>Eubacteriales</taxon>
        <taxon>Clostridiaceae</taxon>
        <taxon>Clostridium</taxon>
    </lineage>
</organism>